<name>A0ABQ0LGR3_MYCCL</name>
<feature type="region of interest" description="Disordered" evidence="1">
    <location>
        <begin position="240"/>
        <end position="263"/>
    </location>
</feature>
<gene>
    <name evidence="2" type="ORF">MCHLO_07549</name>
</gene>
<dbReference type="EMBL" id="DF846358">
    <property type="protein sequence ID" value="GAT50294.1"/>
    <property type="molecule type" value="Genomic_DNA"/>
</dbReference>
<keyword evidence="3" id="KW-1185">Reference proteome</keyword>
<protein>
    <submittedName>
        <fullName evidence="2">Uncharacterized protein</fullName>
    </submittedName>
</protein>
<reference evidence="2" key="1">
    <citation type="submission" date="2014-09" db="EMBL/GenBank/DDBJ databases">
        <title>Genome sequence of the luminous mushroom Mycena chlorophos for searching fungal bioluminescence genes.</title>
        <authorList>
            <person name="Tanaka Y."/>
            <person name="Kasuga D."/>
            <person name="Oba Y."/>
            <person name="Hase S."/>
            <person name="Sato K."/>
            <person name="Oba Y."/>
            <person name="Sakakibara Y."/>
        </authorList>
    </citation>
    <scope>NUCLEOTIDE SEQUENCE</scope>
</reference>
<sequence>MRNSPLCQSSVCADATHTLFRVYPTGLELGLSQTCRLYGDSYRGAASCLLVDDLLPHFRLNNASCAMFPPYSMRSSSCKNCVTRDVTSCHFHLDGVPPPLGLRVQDFCRFGSVYGCASPSQAALEFAVVVARSRLRHSAPLGLGTVHVTVRVYGPVTTVRDPYRTRSSALAIRRPISRLTSVSRGRLRYGRTGLRTRTVHASRAIPYGTARPVSSASTAVNVYGRPRILDGAEPYAPFGGLGGRRGLPGRPGSRGWNTDIDGRPGVHCAAA</sequence>
<organism evidence="2 3">
    <name type="scientific">Mycena chlorophos</name>
    <name type="common">Agaric fungus</name>
    <name type="synonym">Agaricus chlorophos</name>
    <dbReference type="NCBI Taxonomy" id="658473"/>
    <lineage>
        <taxon>Eukaryota</taxon>
        <taxon>Fungi</taxon>
        <taxon>Dikarya</taxon>
        <taxon>Basidiomycota</taxon>
        <taxon>Agaricomycotina</taxon>
        <taxon>Agaricomycetes</taxon>
        <taxon>Agaricomycetidae</taxon>
        <taxon>Agaricales</taxon>
        <taxon>Marasmiineae</taxon>
        <taxon>Mycenaceae</taxon>
        <taxon>Mycena</taxon>
    </lineage>
</organism>
<evidence type="ECO:0000256" key="1">
    <source>
        <dbReference type="SAM" id="MobiDB-lite"/>
    </source>
</evidence>
<evidence type="ECO:0000313" key="3">
    <source>
        <dbReference type="Proteomes" id="UP000815677"/>
    </source>
</evidence>
<evidence type="ECO:0000313" key="2">
    <source>
        <dbReference type="EMBL" id="GAT50294.1"/>
    </source>
</evidence>
<proteinExistence type="predicted"/>
<dbReference type="Proteomes" id="UP000815677">
    <property type="component" value="Unassembled WGS sequence"/>
</dbReference>
<accession>A0ABQ0LGR3</accession>